<proteinExistence type="predicted"/>
<dbReference type="NCBIfam" id="NF041384">
    <property type="entry name" value="YHS_seleno_dom"/>
    <property type="match status" value="1"/>
</dbReference>
<gene>
    <name evidence="2" type="ORF">BI308_22830</name>
</gene>
<evidence type="ECO:0000313" key="3">
    <source>
        <dbReference type="Proteomes" id="UP000183940"/>
    </source>
</evidence>
<dbReference type="Proteomes" id="UP000183940">
    <property type="component" value="Unassembled WGS sequence"/>
</dbReference>
<dbReference type="STRING" id="1925591.BI308_22830"/>
<organism evidence="2 3">
    <name type="scientific">Roseofilum reptotaenium AO1-A</name>
    <dbReference type="NCBI Taxonomy" id="1925591"/>
    <lineage>
        <taxon>Bacteria</taxon>
        <taxon>Bacillati</taxon>
        <taxon>Cyanobacteriota</taxon>
        <taxon>Cyanophyceae</taxon>
        <taxon>Desertifilales</taxon>
        <taxon>Desertifilaceae</taxon>
        <taxon>Roseofilum</taxon>
    </lineage>
</organism>
<accession>A0A1L9QKT7</accession>
<sequence>MTVKIEAIASIFTVGITAHTYAQGQFKTGESPTSLKASATKATKLPPVFSRQGVAIRGADPVAYFSQNQGANAVMGKAEYQHQWNGTTWYFVSAENRDKFAANPTQYAPQYGGYCAKAVSGGYTAPVDPNAWAIHEGKLYLNYSKGVQAQWSRDIPGNIAKANRNWPSVLNR</sequence>
<dbReference type="InterPro" id="IPR007029">
    <property type="entry name" value="YHS_dom"/>
</dbReference>
<feature type="domain" description="YHS" evidence="1">
    <location>
        <begin position="76"/>
        <end position="111"/>
    </location>
</feature>
<evidence type="ECO:0000259" key="1">
    <source>
        <dbReference type="Pfam" id="PF04945"/>
    </source>
</evidence>
<dbReference type="AlphaFoldDB" id="A0A1L9QKT7"/>
<name>A0A1L9QKT7_9CYAN</name>
<protein>
    <recommendedName>
        <fullName evidence="1">YHS domain-containing protein</fullName>
    </recommendedName>
</protein>
<dbReference type="Pfam" id="PF04945">
    <property type="entry name" value="YHS"/>
    <property type="match status" value="1"/>
</dbReference>
<evidence type="ECO:0000313" key="2">
    <source>
        <dbReference type="EMBL" id="OJJ17397.1"/>
    </source>
</evidence>
<keyword evidence="3" id="KW-1185">Reference proteome</keyword>
<comment type="caution">
    <text evidence="2">The sequence shown here is derived from an EMBL/GenBank/DDBJ whole genome shotgun (WGS) entry which is preliminary data.</text>
</comment>
<dbReference type="EMBL" id="MLAW01000059">
    <property type="protein sequence ID" value="OJJ17397.1"/>
    <property type="molecule type" value="Genomic_DNA"/>
</dbReference>
<reference evidence="2" key="1">
    <citation type="submission" date="2016-10" db="EMBL/GenBank/DDBJ databases">
        <title>CRISPR-Cas defence system in Roseofilum reptotaenium: evidence of a bacteriophage-cyanobacterium arms race in the coral black band disease.</title>
        <authorList>
            <person name="Buerger P."/>
            <person name="Wood-Charlson E.M."/>
            <person name="Weynberg K.D."/>
            <person name="Willis B."/>
            <person name="Van Oppen M.J."/>
        </authorList>
    </citation>
    <scope>NUCLEOTIDE SEQUENCE [LARGE SCALE GENOMIC DNA]</scope>
    <source>
        <strain evidence="2">AO1-A</strain>
    </source>
</reference>